<dbReference type="EMBL" id="CAXAMM010005102">
    <property type="protein sequence ID" value="CAK9005987.1"/>
    <property type="molecule type" value="Genomic_DNA"/>
</dbReference>
<gene>
    <name evidence="2" type="ORF">SCF082_LOCUS8831</name>
</gene>
<feature type="signal peptide" evidence="1">
    <location>
        <begin position="1"/>
        <end position="21"/>
    </location>
</feature>
<keyword evidence="1" id="KW-0732">Signal</keyword>
<sequence length="99" mass="11332">MFRDILVSSIIFLALCPLVLLSGISEFICPTFSIHHLIIYRQPGHTDRENLDFDPILIRMCFEEEDSEEGLDHEKTTMPPTFVQAPCQAPKAVGHMWCQ</sequence>
<accession>A0ABP0IV81</accession>
<protein>
    <submittedName>
        <fullName evidence="2">Uncharacterized protein</fullName>
    </submittedName>
</protein>
<evidence type="ECO:0000256" key="1">
    <source>
        <dbReference type="SAM" id="SignalP"/>
    </source>
</evidence>
<evidence type="ECO:0000313" key="3">
    <source>
        <dbReference type="Proteomes" id="UP001642464"/>
    </source>
</evidence>
<proteinExistence type="predicted"/>
<comment type="caution">
    <text evidence="2">The sequence shown here is derived from an EMBL/GenBank/DDBJ whole genome shotgun (WGS) entry which is preliminary data.</text>
</comment>
<organism evidence="2 3">
    <name type="scientific">Durusdinium trenchii</name>
    <dbReference type="NCBI Taxonomy" id="1381693"/>
    <lineage>
        <taxon>Eukaryota</taxon>
        <taxon>Sar</taxon>
        <taxon>Alveolata</taxon>
        <taxon>Dinophyceae</taxon>
        <taxon>Suessiales</taxon>
        <taxon>Symbiodiniaceae</taxon>
        <taxon>Durusdinium</taxon>
    </lineage>
</organism>
<dbReference type="Proteomes" id="UP001642464">
    <property type="component" value="Unassembled WGS sequence"/>
</dbReference>
<evidence type="ECO:0000313" key="2">
    <source>
        <dbReference type="EMBL" id="CAK9005987.1"/>
    </source>
</evidence>
<keyword evidence="3" id="KW-1185">Reference proteome</keyword>
<reference evidence="2 3" key="1">
    <citation type="submission" date="2024-02" db="EMBL/GenBank/DDBJ databases">
        <authorList>
            <person name="Chen Y."/>
            <person name="Shah S."/>
            <person name="Dougan E. K."/>
            <person name="Thang M."/>
            <person name="Chan C."/>
        </authorList>
    </citation>
    <scope>NUCLEOTIDE SEQUENCE [LARGE SCALE GENOMIC DNA]</scope>
</reference>
<name>A0ABP0IV81_9DINO</name>
<feature type="chain" id="PRO_5046730366" evidence="1">
    <location>
        <begin position="22"/>
        <end position="99"/>
    </location>
</feature>